<dbReference type="InterPro" id="IPR010559">
    <property type="entry name" value="Sig_transdc_His_kin_internal"/>
</dbReference>
<dbReference type="InterPro" id="IPR050640">
    <property type="entry name" value="Bact_2-comp_sensor_kinase"/>
</dbReference>
<dbReference type="Pfam" id="PF06580">
    <property type="entry name" value="His_kinase"/>
    <property type="match status" value="1"/>
</dbReference>
<dbReference type="InterPro" id="IPR018771">
    <property type="entry name" value="PocR_dom"/>
</dbReference>
<dbReference type="PANTHER" id="PTHR34220">
    <property type="entry name" value="SENSOR HISTIDINE KINASE YPDA"/>
    <property type="match status" value="1"/>
</dbReference>
<accession>A0ABX2W5I8</accession>
<protein>
    <submittedName>
        <fullName evidence="4">Two-component sensor histidine kinase</fullName>
    </submittedName>
</protein>
<name>A0ABX2W5I8_9ENTR</name>
<keyword evidence="4" id="KW-0418">Kinase</keyword>
<dbReference type="PANTHER" id="PTHR34220:SF7">
    <property type="entry name" value="SENSOR HISTIDINE KINASE YPDA"/>
    <property type="match status" value="1"/>
</dbReference>
<dbReference type="Pfam" id="PF10114">
    <property type="entry name" value="PocR"/>
    <property type="match status" value="1"/>
</dbReference>
<evidence type="ECO:0000259" key="3">
    <source>
        <dbReference type="Pfam" id="PF10114"/>
    </source>
</evidence>
<sequence>MNNKYKLHEFLDVKRLQTLQDNFSKSMMIALVVVDNDGIPVTTPSGFSNFCARSRLNSALAQHCHESDNAGGRAAMETLKPVVYRCYCGFVEFAVPIMINDHYLGAFISGQVKVEEEMEQTIPYILDNNEVWQKNPWLINLHDNTQRMPYERFESTASTLLHVSSYLVEQAHANNIQRELHKKDLELTDELRKRVEIERSLHEAEFKALSYQINPHFLFNVLNTIGRLAYLEDATRTETMVHDFSDMMRYLLRKSNHGLITMNHEIKYVKSYMSIQKVRMSDRFDYQCDVPDKYLDIVCPFLILQPLVENFFNYVVEPRDTSSFLLIRAVDDGRDVILEVTDNGDGISQENIANILSGDQNRLKGSIGINNIQDRLRLLFGESYGLEIISAHQPAMGTTIKLRFPMLQA</sequence>
<comment type="caution">
    <text evidence="4">The sequence shown here is derived from an EMBL/GenBank/DDBJ whole genome shotgun (WGS) entry which is preliminary data.</text>
</comment>
<evidence type="ECO:0000259" key="1">
    <source>
        <dbReference type="Pfam" id="PF02518"/>
    </source>
</evidence>
<dbReference type="Proteomes" id="UP000078407">
    <property type="component" value="Unassembled WGS sequence"/>
</dbReference>
<evidence type="ECO:0000259" key="2">
    <source>
        <dbReference type="Pfam" id="PF06580"/>
    </source>
</evidence>
<evidence type="ECO:0000313" key="5">
    <source>
        <dbReference type="Proteomes" id="UP000078407"/>
    </source>
</evidence>
<evidence type="ECO:0000313" key="4">
    <source>
        <dbReference type="EMBL" id="OAT26050.1"/>
    </source>
</evidence>
<dbReference type="SUPFAM" id="SSF55874">
    <property type="entry name" value="ATPase domain of HSP90 chaperone/DNA topoisomerase II/histidine kinase"/>
    <property type="match status" value="1"/>
</dbReference>
<keyword evidence="4" id="KW-0808">Transferase</keyword>
<reference evidence="4 5" key="1">
    <citation type="submission" date="2016-04" db="EMBL/GenBank/DDBJ databases">
        <title>ATOL: Assembling a taxonomically balanced genome-scale reconstruction of the evolutionary history of the Enterobacteriaceae.</title>
        <authorList>
            <person name="Plunkett G.III."/>
            <person name="Neeno-Eckwall E.C."/>
            <person name="Glasner J.D."/>
            <person name="Perna N.T."/>
        </authorList>
    </citation>
    <scope>NUCLEOTIDE SEQUENCE [LARGE SCALE GENOMIC DNA]</scope>
    <source>
        <strain evidence="4 5">ATCC 51602</strain>
    </source>
</reference>
<gene>
    <name evidence="4" type="ORF">M976_03342</name>
</gene>
<dbReference type="InterPro" id="IPR003594">
    <property type="entry name" value="HATPase_dom"/>
</dbReference>
<dbReference type="Gene3D" id="3.30.565.10">
    <property type="entry name" value="Histidine kinase-like ATPase, C-terminal domain"/>
    <property type="match status" value="1"/>
</dbReference>
<dbReference type="InterPro" id="IPR036890">
    <property type="entry name" value="HATPase_C_sf"/>
</dbReference>
<keyword evidence="5" id="KW-1185">Reference proteome</keyword>
<feature type="domain" description="Signal transduction histidine kinase internal region" evidence="2">
    <location>
        <begin position="204"/>
        <end position="284"/>
    </location>
</feature>
<organism evidence="4 5">
    <name type="scientific">Buttiauxella ferragutiae ATCC 51602</name>
    <dbReference type="NCBI Taxonomy" id="1354252"/>
    <lineage>
        <taxon>Bacteria</taxon>
        <taxon>Pseudomonadati</taxon>
        <taxon>Pseudomonadota</taxon>
        <taxon>Gammaproteobacteria</taxon>
        <taxon>Enterobacterales</taxon>
        <taxon>Enterobacteriaceae</taxon>
        <taxon>Buttiauxella</taxon>
    </lineage>
</organism>
<proteinExistence type="predicted"/>
<dbReference type="Pfam" id="PF02518">
    <property type="entry name" value="HATPase_c"/>
    <property type="match status" value="1"/>
</dbReference>
<feature type="domain" description="PocR" evidence="3">
    <location>
        <begin position="9"/>
        <end position="171"/>
    </location>
</feature>
<dbReference type="RefSeq" id="WP_064546878.1">
    <property type="nucleotide sequence ID" value="NZ_LXEQ01000048.1"/>
</dbReference>
<dbReference type="EMBL" id="LXEQ01000048">
    <property type="protein sequence ID" value="OAT26050.1"/>
    <property type="molecule type" value="Genomic_DNA"/>
</dbReference>
<dbReference type="GO" id="GO:0016301">
    <property type="term" value="F:kinase activity"/>
    <property type="evidence" value="ECO:0007669"/>
    <property type="project" value="UniProtKB-KW"/>
</dbReference>
<feature type="domain" description="Histidine kinase/HSP90-like ATPase" evidence="1">
    <location>
        <begin position="302"/>
        <end position="406"/>
    </location>
</feature>